<dbReference type="Proteomes" id="UP001596270">
    <property type="component" value="Unassembled WGS sequence"/>
</dbReference>
<comment type="caution">
    <text evidence="3">The sequence shown here is derived from an EMBL/GenBank/DDBJ whole genome shotgun (WGS) entry which is preliminary data.</text>
</comment>
<gene>
    <name evidence="3" type="ORF">ACFQND_26830</name>
</gene>
<dbReference type="InterPro" id="IPR057326">
    <property type="entry name" value="KR_dom"/>
</dbReference>
<dbReference type="PRINTS" id="PR00080">
    <property type="entry name" value="SDRFAMILY"/>
</dbReference>
<protein>
    <submittedName>
        <fullName evidence="3">SDR family NAD(P)-dependent oxidoreductase</fullName>
        <ecNumber evidence="3">1.1.1.-</ecNumber>
    </submittedName>
</protein>
<dbReference type="SMART" id="SM00822">
    <property type="entry name" value="PKS_KR"/>
    <property type="match status" value="1"/>
</dbReference>
<reference evidence="4" key="1">
    <citation type="journal article" date="2019" name="Int. J. Syst. Evol. Microbiol.">
        <title>The Global Catalogue of Microorganisms (GCM) 10K type strain sequencing project: providing services to taxonomists for standard genome sequencing and annotation.</title>
        <authorList>
            <consortium name="The Broad Institute Genomics Platform"/>
            <consortium name="The Broad Institute Genome Sequencing Center for Infectious Disease"/>
            <person name="Wu L."/>
            <person name="Ma J."/>
        </authorList>
    </citation>
    <scope>NUCLEOTIDE SEQUENCE [LARGE SCALE GENOMIC DNA]</scope>
    <source>
        <strain evidence="4">CCUG 39402</strain>
    </source>
</reference>
<dbReference type="PRINTS" id="PR00081">
    <property type="entry name" value="GDHRDH"/>
</dbReference>
<organism evidence="3 4">
    <name type="scientific">Polaromonas aquatica</name>
    <dbReference type="NCBI Taxonomy" id="332657"/>
    <lineage>
        <taxon>Bacteria</taxon>
        <taxon>Pseudomonadati</taxon>
        <taxon>Pseudomonadota</taxon>
        <taxon>Betaproteobacteria</taxon>
        <taxon>Burkholderiales</taxon>
        <taxon>Comamonadaceae</taxon>
        <taxon>Polaromonas</taxon>
    </lineage>
</organism>
<dbReference type="PANTHER" id="PTHR42760">
    <property type="entry name" value="SHORT-CHAIN DEHYDROGENASES/REDUCTASES FAMILY MEMBER"/>
    <property type="match status" value="1"/>
</dbReference>
<proteinExistence type="inferred from homology"/>
<dbReference type="InterPro" id="IPR002347">
    <property type="entry name" value="SDR_fam"/>
</dbReference>
<dbReference type="EMBL" id="JBHSRS010000084">
    <property type="protein sequence ID" value="MFC6284858.1"/>
    <property type="molecule type" value="Genomic_DNA"/>
</dbReference>
<evidence type="ECO:0000313" key="4">
    <source>
        <dbReference type="Proteomes" id="UP001596270"/>
    </source>
</evidence>
<dbReference type="InterPro" id="IPR036291">
    <property type="entry name" value="NAD(P)-bd_dom_sf"/>
</dbReference>
<dbReference type="PROSITE" id="PS00061">
    <property type="entry name" value="ADH_SHORT"/>
    <property type="match status" value="1"/>
</dbReference>
<dbReference type="PANTHER" id="PTHR42760:SF135">
    <property type="entry name" value="BLL7886 PROTEIN"/>
    <property type="match status" value="1"/>
</dbReference>
<dbReference type="RefSeq" id="WP_377415228.1">
    <property type="nucleotide sequence ID" value="NZ_JBHSRS010000084.1"/>
</dbReference>
<sequence>MPPRPVPVLPQRKYSHPQNFQERHLMELKNQNIIVTGAARGVGLGITKAALEQGANVIMVDFDGAELEAVAKTLDPARVLTVVGSVADPELADVTVAEAVKKFGAVHGLVNNAGVVRAAMLEKMTLKEWQEVIDVHLTGSFTFLQAVCKHMITRFKAGEPTPGSIVNISSDTGRNGTIGQINYTAAKAGVLGLTMSGAREMARYGIRVNTVLFGMVETQMTEVIRGEKFRDRYLAEIPLGRWSSPEEVAKPICFLMSSGASYITGQHISVNGGRRITI</sequence>
<dbReference type="GO" id="GO:0016491">
    <property type="term" value="F:oxidoreductase activity"/>
    <property type="evidence" value="ECO:0007669"/>
    <property type="project" value="UniProtKB-KW"/>
</dbReference>
<keyword evidence="4" id="KW-1185">Reference proteome</keyword>
<dbReference type="SUPFAM" id="SSF51735">
    <property type="entry name" value="NAD(P)-binding Rossmann-fold domains"/>
    <property type="match status" value="1"/>
</dbReference>
<name>A0ABW1U7A8_9BURK</name>
<evidence type="ECO:0000256" key="1">
    <source>
        <dbReference type="ARBA" id="ARBA00006484"/>
    </source>
</evidence>
<dbReference type="InterPro" id="IPR020904">
    <property type="entry name" value="Sc_DH/Rdtase_CS"/>
</dbReference>
<evidence type="ECO:0000259" key="2">
    <source>
        <dbReference type="SMART" id="SM00822"/>
    </source>
</evidence>
<comment type="similarity">
    <text evidence="1">Belongs to the short-chain dehydrogenases/reductases (SDR) family.</text>
</comment>
<evidence type="ECO:0000313" key="3">
    <source>
        <dbReference type="EMBL" id="MFC6284858.1"/>
    </source>
</evidence>
<feature type="domain" description="Ketoreductase" evidence="2">
    <location>
        <begin position="31"/>
        <end position="219"/>
    </location>
</feature>
<accession>A0ABW1U7A8</accession>
<dbReference type="EC" id="1.1.1.-" evidence="3"/>
<dbReference type="Gene3D" id="3.40.50.720">
    <property type="entry name" value="NAD(P)-binding Rossmann-like Domain"/>
    <property type="match status" value="1"/>
</dbReference>
<keyword evidence="3" id="KW-0560">Oxidoreductase</keyword>
<dbReference type="Pfam" id="PF13561">
    <property type="entry name" value="adh_short_C2"/>
    <property type="match status" value="1"/>
</dbReference>